<feature type="transmembrane region" description="Helical" evidence="5">
    <location>
        <begin position="12"/>
        <end position="31"/>
    </location>
</feature>
<keyword evidence="5" id="KW-1133">Transmembrane helix</keyword>
<evidence type="ECO:0000256" key="2">
    <source>
        <dbReference type="ARBA" id="ARBA00023180"/>
    </source>
</evidence>
<name>A0A7I8VI94_9ANNE</name>
<dbReference type="SUPFAM" id="SSF52540">
    <property type="entry name" value="P-loop containing nucleoside triphosphate hydrolases"/>
    <property type="match status" value="1"/>
</dbReference>
<dbReference type="InterPro" id="IPR027417">
    <property type="entry name" value="P-loop_NTPase"/>
</dbReference>
<dbReference type="Pfam" id="PF00685">
    <property type="entry name" value="Sulfotransfer_1"/>
    <property type="match status" value="1"/>
</dbReference>
<feature type="active site" description="For sulfotransferase activity" evidence="3">
    <location>
        <position position="56"/>
    </location>
</feature>
<protein>
    <recommendedName>
        <fullName evidence="6">Sulfotransferase domain-containing protein</fullName>
    </recommendedName>
</protein>
<keyword evidence="5" id="KW-0472">Membrane</keyword>
<feature type="binding site" evidence="4">
    <location>
        <begin position="56"/>
        <end position="60"/>
    </location>
    <ligand>
        <name>3'-phosphoadenylyl sulfate</name>
        <dbReference type="ChEBI" id="CHEBI:58339"/>
    </ligand>
</feature>
<sequence>MSKRLCGEREIGVAILLVLSFLLLIVAKYVIIGEKPTEKRSSAKKLPQAIIIGVKKGGTRALLEFLRQHPNIKAPGPEVHFFDKNYHLGLEWYR</sequence>
<evidence type="ECO:0000313" key="7">
    <source>
        <dbReference type="EMBL" id="CAD5115164.1"/>
    </source>
</evidence>
<organism evidence="7 8">
    <name type="scientific">Dimorphilus gyrociliatus</name>
    <dbReference type="NCBI Taxonomy" id="2664684"/>
    <lineage>
        <taxon>Eukaryota</taxon>
        <taxon>Metazoa</taxon>
        <taxon>Spiralia</taxon>
        <taxon>Lophotrochozoa</taxon>
        <taxon>Annelida</taxon>
        <taxon>Polychaeta</taxon>
        <taxon>Polychaeta incertae sedis</taxon>
        <taxon>Dinophilidae</taxon>
        <taxon>Dimorphilus</taxon>
    </lineage>
</organism>
<keyword evidence="5" id="KW-0812">Transmembrane</keyword>
<dbReference type="EMBL" id="CAJFCJ010000006">
    <property type="protein sequence ID" value="CAD5115164.1"/>
    <property type="molecule type" value="Genomic_DNA"/>
</dbReference>
<gene>
    <name evidence="7" type="ORF">DGYR_LOCUS3936</name>
</gene>
<keyword evidence="1" id="KW-0808">Transferase</keyword>
<dbReference type="OrthoDB" id="6158108at2759"/>
<dbReference type="Gene3D" id="3.40.50.300">
    <property type="entry name" value="P-loop containing nucleotide triphosphate hydrolases"/>
    <property type="match status" value="1"/>
</dbReference>
<reference evidence="7 8" key="1">
    <citation type="submission" date="2020-08" db="EMBL/GenBank/DDBJ databases">
        <authorList>
            <person name="Hejnol A."/>
        </authorList>
    </citation>
    <scope>NUCLEOTIDE SEQUENCE [LARGE SCALE GENOMIC DNA]</scope>
</reference>
<evidence type="ECO:0000256" key="5">
    <source>
        <dbReference type="SAM" id="Phobius"/>
    </source>
</evidence>
<feature type="domain" description="Sulfotransferase" evidence="6">
    <location>
        <begin position="47"/>
        <end position="93"/>
    </location>
</feature>
<evidence type="ECO:0000256" key="3">
    <source>
        <dbReference type="PIRSR" id="PIRSR637359-1"/>
    </source>
</evidence>
<comment type="caution">
    <text evidence="7">The sequence shown here is derived from an EMBL/GenBank/DDBJ whole genome shotgun (WGS) entry which is preliminary data.</text>
</comment>
<keyword evidence="2" id="KW-0325">Glycoprotein</keyword>
<dbReference type="PANTHER" id="PTHR10605:SF72">
    <property type="entry name" value="HEPARAN SULFATE 3-O SULFOTRANSFERASE-B, ISOFORM A"/>
    <property type="match status" value="1"/>
</dbReference>
<dbReference type="AlphaFoldDB" id="A0A7I8VI94"/>
<keyword evidence="8" id="KW-1185">Reference proteome</keyword>
<evidence type="ECO:0000259" key="6">
    <source>
        <dbReference type="Pfam" id="PF00685"/>
    </source>
</evidence>
<accession>A0A7I8VI94</accession>
<dbReference type="GO" id="GO:0008467">
    <property type="term" value="F:[heparan sulfate]-glucosamine 3-sulfotransferase activity"/>
    <property type="evidence" value="ECO:0007669"/>
    <property type="project" value="TreeGrafter"/>
</dbReference>
<evidence type="ECO:0000313" key="8">
    <source>
        <dbReference type="Proteomes" id="UP000549394"/>
    </source>
</evidence>
<dbReference type="Proteomes" id="UP000549394">
    <property type="component" value="Unassembled WGS sequence"/>
</dbReference>
<dbReference type="InterPro" id="IPR000863">
    <property type="entry name" value="Sulfotransferase_dom"/>
</dbReference>
<proteinExistence type="predicted"/>
<dbReference type="InterPro" id="IPR037359">
    <property type="entry name" value="NST/OST"/>
</dbReference>
<evidence type="ECO:0000256" key="1">
    <source>
        <dbReference type="ARBA" id="ARBA00022679"/>
    </source>
</evidence>
<dbReference type="PANTHER" id="PTHR10605">
    <property type="entry name" value="HEPARAN SULFATE SULFOTRANSFERASE"/>
    <property type="match status" value="1"/>
</dbReference>
<evidence type="ECO:0000256" key="4">
    <source>
        <dbReference type="PIRSR" id="PIRSR637359-2"/>
    </source>
</evidence>